<comment type="catalytic activity">
    <reaction evidence="11">
        <text>an alpha-D-Man-(1-&gt;2)-alpha-D-Man-(1-&gt;2)-alpha-D-Man-(1-&gt;3)-[alpha-D-Man-(1-&gt;2)-alpha-D-Man-(1-&gt;3)-alpha-D-Man-(1-&gt;6)]-beta-D-Man-(1-&gt;4)-beta-D-GlcNAc-(1-&gt;4)-alpha-D-GlcNAc-diphospho-di-trans,poly-cis-dolichol + a di-trans,poly-cis-dolichyl beta-D-mannosyl phosphate = an alpha-D-Man-(1-&gt;2)-alpha-D-Man-(1-&gt;2)-alpha-D-Man-(1-&gt;3)-[alpha-D-Man-(1-&gt;2)-alpha-D-Man-(1-&gt;3)-[alpha-D-Man-(1-&gt;6)]-alpha-D-Man-(1-&gt;6)]-beta-D-Man-(1-&gt;4)-beta-D-GlcNAc-(1-&gt;4)-alpha-D-GlcNAc-diphospho-di-trans,poly-cis-dolichol + a di-trans,poly-cis-dolichyl phosphate + H(+)</text>
        <dbReference type="Rhea" id="RHEA:29535"/>
        <dbReference type="Rhea" id="RHEA-COMP:19498"/>
        <dbReference type="Rhea" id="RHEA-COMP:19501"/>
        <dbReference type="Rhea" id="RHEA-COMP:19518"/>
        <dbReference type="Rhea" id="RHEA-COMP:19519"/>
        <dbReference type="ChEBI" id="CHEBI:15378"/>
        <dbReference type="ChEBI" id="CHEBI:57683"/>
        <dbReference type="ChEBI" id="CHEBI:58211"/>
        <dbReference type="ChEBI" id="CHEBI:132517"/>
        <dbReference type="ChEBI" id="CHEBI:132519"/>
        <dbReference type="EC" id="2.4.1.260"/>
    </reaction>
    <physiologicalReaction direction="left-to-right" evidence="11">
        <dbReference type="Rhea" id="RHEA:29536"/>
    </physiologicalReaction>
</comment>
<accession>A0A9P7MUC6</accession>
<keyword evidence="6 12" id="KW-0812">Transmembrane</keyword>
<feature type="transmembrane region" description="Helical" evidence="12">
    <location>
        <begin position="334"/>
        <end position="353"/>
    </location>
</feature>
<dbReference type="Proteomes" id="UP000742024">
    <property type="component" value="Unassembled WGS sequence"/>
</dbReference>
<evidence type="ECO:0000256" key="6">
    <source>
        <dbReference type="ARBA" id="ARBA00022692"/>
    </source>
</evidence>
<evidence type="ECO:0000256" key="5">
    <source>
        <dbReference type="ARBA" id="ARBA00022679"/>
    </source>
</evidence>
<evidence type="ECO:0000256" key="9">
    <source>
        <dbReference type="ARBA" id="ARBA00023136"/>
    </source>
</evidence>
<sequence>MTFIDRLLTSTLYLLPLLHILLSPYTKVEESFNLQATHDILTYGTPTSSIHERFLQTYDHFSFPGVVPRTFIGAVLLAGVSQPIVALLGFSHAQLIVRAVLAVFNASCLVAFKEAVRRAFGRPAARWWTVLLVSQFHVVYYLGRTLPNMFAFGLTTVSLALLLPQQTPQPSPSSSSNKTAVARRQKQALMILTFSGVVFRAELAILLATTSFYLLLTRQLSLRDLAVYGLVSLAGSLAISVPIDSYFWQQPLWPELWGFYFNAVRGQSSSWGTSPWHYYLTSAIPRLLLNPLALPLVAISLLHPSLASRTRPFLAPCLGYIAIYSLQPHKETRFVFYTIPSLTLAAALAASWISNRVAKSPLHTLLSAAMLLSVLATFVASTAMLLLSSLNYPGGEALAQLYMHVGNYTARPVTAHADVLTCMTGLTRFNQNKQGLPLALMDFSPSEKEDAVALKAPVYLFDKTEHSEQLGLPVFWQKFDYALLEDPALAIGEWAVVGAVHGYSGVEMLRPGQPDPDRSRENKALGLGAWIAVLRERVRRYTGGWWVGPRMAPRVYVMERRSLV</sequence>
<keyword evidence="5" id="KW-0808">Transferase</keyword>
<evidence type="ECO:0000256" key="10">
    <source>
        <dbReference type="ARBA" id="ARBA00044721"/>
    </source>
</evidence>
<evidence type="ECO:0000256" key="12">
    <source>
        <dbReference type="RuleBase" id="RU363075"/>
    </source>
</evidence>
<feature type="transmembrane region" description="Helical" evidence="12">
    <location>
        <begin position="70"/>
        <end position="88"/>
    </location>
</feature>
<evidence type="ECO:0000256" key="1">
    <source>
        <dbReference type="ARBA" id="ARBA00004477"/>
    </source>
</evidence>
<dbReference type="GO" id="GO:0006487">
    <property type="term" value="P:protein N-linked glycosylation"/>
    <property type="evidence" value="ECO:0007669"/>
    <property type="project" value="TreeGrafter"/>
</dbReference>
<comment type="subcellular location">
    <subcellularLocation>
        <location evidence="1 12">Endoplasmic reticulum membrane</location>
        <topology evidence="1 12">Multi-pass membrane protein</topology>
    </subcellularLocation>
</comment>
<feature type="transmembrane region" description="Helical" evidence="12">
    <location>
        <begin position="187"/>
        <end position="215"/>
    </location>
</feature>
<dbReference type="GO" id="GO:0005789">
    <property type="term" value="C:endoplasmic reticulum membrane"/>
    <property type="evidence" value="ECO:0007669"/>
    <property type="project" value="UniProtKB-SubCell"/>
</dbReference>
<keyword evidence="13" id="KW-0732">Signal</keyword>
<organism evidence="15 17">
    <name type="scientific">Claviceps arundinis</name>
    <dbReference type="NCBI Taxonomy" id="1623583"/>
    <lineage>
        <taxon>Eukaryota</taxon>
        <taxon>Fungi</taxon>
        <taxon>Dikarya</taxon>
        <taxon>Ascomycota</taxon>
        <taxon>Pezizomycotina</taxon>
        <taxon>Sordariomycetes</taxon>
        <taxon>Hypocreomycetidae</taxon>
        <taxon>Hypocreales</taxon>
        <taxon>Clavicipitaceae</taxon>
        <taxon>Claviceps</taxon>
    </lineage>
</organism>
<dbReference type="PANTHER" id="PTHR22760">
    <property type="entry name" value="GLYCOSYLTRANSFERASE"/>
    <property type="match status" value="1"/>
</dbReference>
<evidence type="ECO:0000313" key="16">
    <source>
        <dbReference type="Proteomes" id="UP000742024"/>
    </source>
</evidence>
<dbReference type="AlphaFoldDB" id="A0A9P7MUC6"/>
<evidence type="ECO:0000256" key="11">
    <source>
        <dbReference type="ARBA" id="ARBA00048899"/>
    </source>
</evidence>
<feature type="transmembrane region" description="Helical" evidence="12">
    <location>
        <begin position="365"/>
        <end position="387"/>
    </location>
</feature>
<keyword evidence="7 12" id="KW-0256">Endoplasmic reticulum</keyword>
<evidence type="ECO:0000256" key="4">
    <source>
        <dbReference type="ARBA" id="ARBA00022676"/>
    </source>
</evidence>
<dbReference type="Proteomes" id="UP000784919">
    <property type="component" value="Unassembled WGS sequence"/>
</dbReference>
<evidence type="ECO:0000256" key="2">
    <source>
        <dbReference type="ARBA" id="ARBA00004922"/>
    </source>
</evidence>
<feature type="chain" id="PRO_5040147754" description="Mannosyltransferase" evidence="13">
    <location>
        <begin position="31"/>
        <end position="564"/>
    </location>
</feature>
<evidence type="ECO:0000313" key="15">
    <source>
        <dbReference type="EMBL" id="KAG5968765.1"/>
    </source>
</evidence>
<dbReference type="OrthoDB" id="19039at2759"/>
<evidence type="ECO:0000256" key="7">
    <source>
        <dbReference type="ARBA" id="ARBA00022824"/>
    </source>
</evidence>
<protein>
    <recommendedName>
        <fullName evidence="12">Mannosyltransferase</fullName>
        <ecNumber evidence="12">2.4.1.-</ecNumber>
    </recommendedName>
</protein>
<feature type="transmembrane region" description="Helical" evidence="12">
    <location>
        <begin position="95"/>
        <end position="112"/>
    </location>
</feature>
<evidence type="ECO:0000313" key="17">
    <source>
        <dbReference type="Proteomes" id="UP000784919"/>
    </source>
</evidence>
<gene>
    <name evidence="15" type="ORF">E4U56_000227</name>
    <name evidence="14" type="ORF">E4U57_000980</name>
</gene>
<evidence type="ECO:0000256" key="3">
    <source>
        <dbReference type="ARBA" id="ARBA00007063"/>
    </source>
</evidence>
<dbReference type="Pfam" id="PF03901">
    <property type="entry name" value="Glyco_transf_22"/>
    <property type="match status" value="1"/>
</dbReference>
<feature type="transmembrane region" description="Helical" evidence="12">
    <location>
        <begin position="227"/>
        <end position="248"/>
    </location>
</feature>
<keyword evidence="8 12" id="KW-1133">Transmembrane helix</keyword>
<feature type="signal peptide" evidence="13">
    <location>
        <begin position="1"/>
        <end position="30"/>
    </location>
</feature>
<dbReference type="EMBL" id="SRPR01000132">
    <property type="protein sequence ID" value="KAG5959032.1"/>
    <property type="molecule type" value="Genomic_DNA"/>
</dbReference>
<dbReference type="EC" id="2.4.1.-" evidence="12"/>
<comment type="pathway">
    <text evidence="2">Protein modification; protein glycosylation.</text>
</comment>
<comment type="similarity">
    <text evidence="3 12">Belongs to the glycosyltransferase 22 family.</text>
</comment>
<comment type="caution">
    <text evidence="15">The sequence shown here is derived from an EMBL/GenBank/DDBJ whole genome shotgun (WGS) entry which is preliminary data.</text>
</comment>
<dbReference type="InterPro" id="IPR005599">
    <property type="entry name" value="GPI_mannosylTrfase"/>
</dbReference>
<keyword evidence="9 12" id="KW-0472">Membrane</keyword>
<dbReference type="PANTHER" id="PTHR22760:SF1">
    <property type="entry name" value="DOL-P-MAN:MAN(7)GLCNAC(2)-PP-DOL ALPHA-1,6-MANNOSYLTRANSFERASE"/>
    <property type="match status" value="1"/>
</dbReference>
<evidence type="ECO:0000256" key="13">
    <source>
        <dbReference type="SAM" id="SignalP"/>
    </source>
</evidence>
<dbReference type="GO" id="GO:0052917">
    <property type="term" value="F:dol-P-Man:Man(7)GlcNAc(2)-PP-Dol alpha-1,6-mannosyltransferase activity"/>
    <property type="evidence" value="ECO:0007669"/>
    <property type="project" value="UniProtKB-EC"/>
</dbReference>
<name>A0A9P7MUC6_9HYPO</name>
<comment type="function">
    <text evidence="10">Mannosyltransferase that operates in the biosynthetic pathway of dolichol-linked oligosaccharides, the glycan precursors employed in protein asparagine (N)-glycosylation. The assembly of dolichol-linked oligosaccharides begins on the cytosolic side of the endoplasmic reticulum membrane and finishes in its lumen. The sequential addition of sugars to dolichol pyrophosphate produces dolichol-linked oligosaccharides containing fourteen sugars, including two GlcNAcs, nine mannoses and three glucoses. Once assembled, the oligosaccharide is transferred from the lipid to nascent proteins by oligosaccharyltransferases. In the lumen of the endoplasmic reticulum, adds the eighth mannose residue in an alpha-1,6 linkage onto Man(7)GlcNAc(2)-PP-dolichol to produce Man(8)GlcNAc(2)-PP-dolichol.</text>
</comment>
<dbReference type="EMBL" id="SRPS01000101">
    <property type="protein sequence ID" value="KAG5968765.1"/>
    <property type="molecule type" value="Genomic_DNA"/>
</dbReference>
<evidence type="ECO:0000256" key="8">
    <source>
        <dbReference type="ARBA" id="ARBA00022989"/>
    </source>
</evidence>
<reference evidence="15 16" key="1">
    <citation type="journal article" date="2020" name="bioRxiv">
        <title>Whole genome comparisons of ergot fungi reveals the divergence and evolution of species within the genus Claviceps are the result of varying mechanisms driving genome evolution and host range expansion.</title>
        <authorList>
            <person name="Wyka S.A."/>
            <person name="Mondo S.J."/>
            <person name="Liu M."/>
            <person name="Dettman J."/>
            <person name="Nalam V."/>
            <person name="Broders K.D."/>
        </authorList>
    </citation>
    <scope>NUCLEOTIDE SEQUENCE</scope>
    <source>
        <strain evidence="15">CCC 1102</strain>
        <strain evidence="14 16">LM583</strain>
    </source>
</reference>
<keyword evidence="4 12" id="KW-0328">Glycosyltransferase</keyword>
<evidence type="ECO:0000313" key="14">
    <source>
        <dbReference type="EMBL" id="KAG5959032.1"/>
    </source>
</evidence>
<keyword evidence="16" id="KW-1185">Reference proteome</keyword>
<proteinExistence type="inferred from homology"/>